<dbReference type="EMBL" id="VKKZ01000019">
    <property type="protein sequence ID" value="KAA6435609.1"/>
    <property type="molecule type" value="Genomic_DNA"/>
</dbReference>
<reference evidence="11 13" key="3">
    <citation type="submission" date="2024-08" db="EMBL/GenBank/DDBJ databases">
        <authorList>
            <person name="Wei W."/>
        </authorList>
    </citation>
    <scope>NUCLEOTIDE SEQUENCE [LARGE SCALE GENOMIC DNA]</scope>
    <source>
        <strain evidence="11 13">XU2</strain>
    </source>
</reference>
<gene>
    <name evidence="11" type="ORF">ACD591_01710</name>
    <name evidence="10" type="ORF">FOE74_06610</name>
</gene>
<evidence type="ECO:0000313" key="12">
    <source>
        <dbReference type="Proteomes" id="UP000323866"/>
    </source>
</evidence>
<keyword evidence="3 7" id="KW-1134">Transmembrane beta strand</keyword>
<proteinExistence type="inferred from homology"/>
<evidence type="ECO:0000256" key="6">
    <source>
        <dbReference type="ARBA" id="ARBA00023237"/>
    </source>
</evidence>
<dbReference type="NCBIfam" id="TIGR04057">
    <property type="entry name" value="SusC_RagA_signa"/>
    <property type="match status" value="1"/>
</dbReference>
<evidence type="ECO:0000313" key="10">
    <source>
        <dbReference type="EMBL" id="KAA6435609.1"/>
    </source>
</evidence>
<dbReference type="Gene3D" id="2.40.170.20">
    <property type="entry name" value="TonB-dependent receptor, beta-barrel domain"/>
    <property type="match status" value="1"/>
</dbReference>
<dbReference type="PROSITE" id="PS52016">
    <property type="entry name" value="TONB_DEPENDENT_REC_3"/>
    <property type="match status" value="1"/>
</dbReference>
<evidence type="ECO:0000256" key="7">
    <source>
        <dbReference type="PROSITE-ProRule" id="PRU01360"/>
    </source>
</evidence>
<keyword evidence="13" id="KW-1185">Reference proteome</keyword>
<dbReference type="EMBL" id="JBGOGF010000001">
    <property type="protein sequence ID" value="MFA1769990.1"/>
    <property type="molecule type" value="Genomic_DNA"/>
</dbReference>
<sequence length="1077" mass="118287">MNRNFYSDTDYPKSNYVLRSKTVWVAVAILFAVFTQALDGMAQTAKRTITGKVTSAADNTGMPGVSVVVKGTTNGASTDANGNFTLEAGNTDVLVVTFIGYVSQEVPVGNNTTVNVTLKEDAQKLNEVVVTGYGELRASDVPSAQTTISSKAIERTVNTTIEQAIQGRAPGVYVTQNTGAPGGGISVNIRGINSINGSNEPLYVIDGVQVQGSTSTSGVNPLASLNPSDIESMEILQGPSATAIYGSRGTNGVVLITTKRGKAGDVRVNYTYLNSIQTPPELLEVMNLREYAQMDNEYKALAGGAVREDFLDPSILGEGTNWQRELFNNAPMNKHQVSLSGGSENNRFYLSGEYLDQQGVAIGSGFDRASIRLNLDSKARKWLTLGANFNFAQTNEQISTTQFDIINNAIQLSPAIPVRNLDGTYGGGEPRLNPDGSVSEAERFTPANPIGLANIITNDMVRRRILGGLNATVNLAEGLEFRTSFNADYGTGAGTNFQPTYTFGYQRNTIARLDIRNETNTYWNWNQLLQYARQFGKHSLTLMASHESQESKWQNTTLGRRGFETNEIIDINAGNQSPANGVTGGGQGDWAMESYLGRINYNFGDRYIIQGAFRADGSANFGPENRWGYFPSVSAAWRISEEPFFAVPLISDLRFRFETGLTGNQGAGGNIYARLQQYPTEWGSGFLAANYPNPNFKWEETLTNNFGINLGLFENRVQIEADYYIKKTDNVIVRSSLPWYMGSAPDTPGSITAPLVNFGALQNKGWSASLNTINMDKGDFKWESNLNISHFEAEVTKLYTETSIVTRNAPDWYIQPLWSQRTVVGESPWFFYGYIEEGIFQTVEEVRASARPADAQGKPFPVAQNSVWVGDVKFRDLNSDGVINEQDMTKIGSPWPKYFGGFTNDFSYKGFNLSILVTGTFGNDVYNYVRFRNSNPNNINVGQNMLREARDYARVNAEGVLENPGTIVPRLSGGDVNKNFARHTSKYVEDGSFVRIKNISLNYSLPNALIARQKFVKAVRVGVSAQNLYTFTKYTGYDPEVGSYVGPNVGNDNAPIGVDTGRYPITPIYSFNFGIDF</sequence>
<dbReference type="InterPro" id="IPR036942">
    <property type="entry name" value="Beta-barrel_TonB_sf"/>
</dbReference>
<dbReference type="Pfam" id="PF13715">
    <property type="entry name" value="CarbopepD_reg_2"/>
    <property type="match status" value="1"/>
</dbReference>
<reference evidence="10 12" key="1">
    <citation type="submission" date="2019-07" db="EMBL/GenBank/DDBJ databases">
        <authorList>
            <person name="Qu J.-H."/>
        </authorList>
    </citation>
    <scope>NUCLEOTIDE SEQUENCE [LARGE SCALE GENOMIC DNA]</scope>
    <source>
        <strain evidence="10 12">MDT1-10-3</strain>
    </source>
</reference>
<evidence type="ECO:0000256" key="4">
    <source>
        <dbReference type="ARBA" id="ARBA00022692"/>
    </source>
</evidence>
<dbReference type="AlphaFoldDB" id="A0A5M8QHV5"/>
<dbReference type="Gene3D" id="2.170.130.10">
    <property type="entry name" value="TonB-dependent receptor, plug domain"/>
    <property type="match status" value="1"/>
</dbReference>
<keyword evidence="4 7" id="KW-0812">Transmembrane</keyword>
<keyword evidence="10" id="KW-0675">Receptor</keyword>
<dbReference type="OrthoDB" id="9768177at2"/>
<feature type="transmembrane region" description="Helical" evidence="8">
    <location>
        <begin position="21"/>
        <end position="38"/>
    </location>
</feature>
<dbReference type="InterPro" id="IPR037066">
    <property type="entry name" value="Plug_dom_sf"/>
</dbReference>
<evidence type="ECO:0000256" key="5">
    <source>
        <dbReference type="ARBA" id="ARBA00023136"/>
    </source>
</evidence>
<dbReference type="Proteomes" id="UP000323866">
    <property type="component" value="Unassembled WGS sequence"/>
</dbReference>
<dbReference type="GO" id="GO:0009279">
    <property type="term" value="C:cell outer membrane"/>
    <property type="evidence" value="ECO:0007669"/>
    <property type="project" value="UniProtKB-SubCell"/>
</dbReference>
<keyword evidence="8" id="KW-1133">Transmembrane helix</keyword>
<dbReference type="Proteomes" id="UP001570846">
    <property type="component" value="Unassembled WGS sequence"/>
</dbReference>
<keyword evidence="2 7" id="KW-0813">Transport</keyword>
<dbReference type="InterPro" id="IPR039426">
    <property type="entry name" value="TonB-dep_rcpt-like"/>
</dbReference>
<dbReference type="InterPro" id="IPR008969">
    <property type="entry name" value="CarboxyPept-like_regulatory"/>
</dbReference>
<evidence type="ECO:0000256" key="2">
    <source>
        <dbReference type="ARBA" id="ARBA00022448"/>
    </source>
</evidence>
<evidence type="ECO:0000259" key="9">
    <source>
        <dbReference type="Pfam" id="PF07715"/>
    </source>
</evidence>
<organism evidence="10 12">
    <name type="scientific">Rufibacter glacialis</name>
    <dbReference type="NCBI Taxonomy" id="1259555"/>
    <lineage>
        <taxon>Bacteria</taxon>
        <taxon>Pseudomonadati</taxon>
        <taxon>Bacteroidota</taxon>
        <taxon>Cytophagia</taxon>
        <taxon>Cytophagales</taxon>
        <taxon>Hymenobacteraceae</taxon>
        <taxon>Rufibacter</taxon>
    </lineage>
</organism>
<evidence type="ECO:0000256" key="3">
    <source>
        <dbReference type="ARBA" id="ARBA00022452"/>
    </source>
</evidence>
<name>A0A5M8QHV5_9BACT</name>
<feature type="domain" description="TonB-dependent receptor plug" evidence="9">
    <location>
        <begin position="138"/>
        <end position="253"/>
    </location>
</feature>
<evidence type="ECO:0000256" key="8">
    <source>
        <dbReference type="SAM" id="Phobius"/>
    </source>
</evidence>
<dbReference type="SUPFAM" id="SSF49464">
    <property type="entry name" value="Carboxypeptidase regulatory domain-like"/>
    <property type="match status" value="1"/>
</dbReference>
<accession>A0A5M8QHV5</accession>
<protein>
    <submittedName>
        <fullName evidence="11">SusC/RagA family TonB-linked outer membrane protein</fullName>
    </submittedName>
    <submittedName>
        <fullName evidence="10">TonB-dependent receptor</fullName>
    </submittedName>
</protein>
<dbReference type="InterPro" id="IPR012910">
    <property type="entry name" value="Plug_dom"/>
</dbReference>
<dbReference type="Gene3D" id="2.60.40.1120">
    <property type="entry name" value="Carboxypeptidase-like, regulatory domain"/>
    <property type="match status" value="1"/>
</dbReference>
<keyword evidence="6 7" id="KW-0998">Cell outer membrane</keyword>
<comment type="similarity">
    <text evidence="7">Belongs to the TonB-dependent receptor family.</text>
</comment>
<evidence type="ECO:0000256" key="1">
    <source>
        <dbReference type="ARBA" id="ARBA00004571"/>
    </source>
</evidence>
<dbReference type="Pfam" id="PF07715">
    <property type="entry name" value="Plug"/>
    <property type="match status" value="1"/>
</dbReference>
<dbReference type="RefSeq" id="WP_149097800.1">
    <property type="nucleotide sequence ID" value="NZ_BMMG01000002.1"/>
</dbReference>
<evidence type="ECO:0000313" key="13">
    <source>
        <dbReference type="Proteomes" id="UP001570846"/>
    </source>
</evidence>
<evidence type="ECO:0000313" key="11">
    <source>
        <dbReference type="EMBL" id="MFA1769990.1"/>
    </source>
</evidence>
<comment type="caution">
    <text evidence="10">The sequence shown here is derived from an EMBL/GenBank/DDBJ whole genome shotgun (WGS) entry which is preliminary data.</text>
</comment>
<keyword evidence="5 7" id="KW-0472">Membrane</keyword>
<dbReference type="InterPro" id="IPR023996">
    <property type="entry name" value="TonB-dep_OMP_SusC/RagA"/>
</dbReference>
<comment type="subcellular location">
    <subcellularLocation>
        <location evidence="1 7">Cell outer membrane</location>
        <topology evidence="1 7">Multi-pass membrane protein</topology>
    </subcellularLocation>
</comment>
<dbReference type="SUPFAM" id="SSF56935">
    <property type="entry name" value="Porins"/>
    <property type="match status" value="1"/>
</dbReference>
<dbReference type="NCBIfam" id="TIGR04056">
    <property type="entry name" value="OMP_RagA_SusC"/>
    <property type="match status" value="1"/>
</dbReference>
<reference evidence="10 12" key="2">
    <citation type="submission" date="2019-09" db="EMBL/GenBank/DDBJ databases">
        <title>A bacterium isolated from glacier soil.</title>
        <authorList>
            <person name="Liu Q."/>
        </authorList>
    </citation>
    <scope>NUCLEOTIDE SEQUENCE [LARGE SCALE GENOMIC DNA]</scope>
    <source>
        <strain evidence="10 12">MDT1-10-3</strain>
    </source>
</reference>
<dbReference type="InterPro" id="IPR023997">
    <property type="entry name" value="TonB-dep_OMP_SusC/RagA_CS"/>
</dbReference>